<name>A0A371EC22_MUCPR</name>
<organism evidence="1 2">
    <name type="scientific">Mucuna pruriens</name>
    <name type="common">Velvet bean</name>
    <name type="synonym">Dolichos pruriens</name>
    <dbReference type="NCBI Taxonomy" id="157652"/>
    <lineage>
        <taxon>Eukaryota</taxon>
        <taxon>Viridiplantae</taxon>
        <taxon>Streptophyta</taxon>
        <taxon>Embryophyta</taxon>
        <taxon>Tracheophyta</taxon>
        <taxon>Spermatophyta</taxon>
        <taxon>Magnoliopsida</taxon>
        <taxon>eudicotyledons</taxon>
        <taxon>Gunneridae</taxon>
        <taxon>Pentapetalae</taxon>
        <taxon>rosids</taxon>
        <taxon>fabids</taxon>
        <taxon>Fabales</taxon>
        <taxon>Fabaceae</taxon>
        <taxon>Papilionoideae</taxon>
        <taxon>50 kb inversion clade</taxon>
        <taxon>NPAAA clade</taxon>
        <taxon>indigoferoid/millettioid clade</taxon>
        <taxon>Phaseoleae</taxon>
        <taxon>Mucuna</taxon>
    </lineage>
</organism>
<dbReference type="Proteomes" id="UP000257109">
    <property type="component" value="Unassembled WGS sequence"/>
</dbReference>
<protein>
    <submittedName>
        <fullName evidence="1">Uncharacterized protein</fullName>
    </submittedName>
</protein>
<evidence type="ECO:0000313" key="2">
    <source>
        <dbReference type="Proteomes" id="UP000257109"/>
    </source>
</evidence>
<dbReference type="EMBL" id="QJKJ01014824">
    <property type="protein sequence ID" value="RDX63577.1"/>
    <property type="molecule type" value="Genomic_DNA"/>
</dbReference>
<accession>A0A371EC22</accession>
<comment type="caution">
    <text evidence="1">The sequence shown here is derived from an EMBL/GenBank/DDBJ whole genome shotgun (WGS) entry which is preliminary data.</text>
</comment>
<reference evidence="1" key="1">
    <citation type="submission" date="2018-05" db="EMBL/GenBank/DDBJ databases">
        <title>Draft genome of Mucuna pruriens seed.</title>
        <authorList>
            <person name="Nnadi N.E."/>
            <person name="Vos R."/>
            <person name="Hasami M.H."/>
            <person name="Devisetty U.K."/>
            <person name="Aguiy J.C."/>
        </authorList>
    </citation>
    <scope>NUCLEOTIDE SEQUENCE [LARGE SCALE GENOMIC DNA]</scope>
    <source>
        <strain evidence="1">JCA_2017</strain>
    </source>
</reference>
<sequence length="113" mass="13239">MDYKIQISFSKTNTWFQLNTASQGTSRWSRYHTPWLLKIHLKPFATAFGQTPGPNLQNSPVMHYSLWMELSWKIIEVYWTPIFCKSYVLSLQYKILIGIFSSHVVVLKPALEI</sequence>
<keyword evidence="2" id="KW-1185">Reference proteome</keyword>
<dbReference type="AlphaFoldDB" id="A0A371EC22"/>
<feature type="non-terminal residue" evidence="1">
    <location>
        <position position="1"/>
    </location>
</feature>
<evidence type="ECO:0000313" key="1">
    <source>
        <dbReference type="EMBL" id="RDX63577.1"/>
    </source>
</evidence>
<proteinExistence type="predicted"/>
<gene>
    <name evidence="1" type="ORF">CR513_57980</name>
</gene>